<feature type="non-terminal residue" evidence="2">
    <location>
        <position position="350"/>
    </location>
</feature>
<organism evidence="2 3">
    <name type="scientific">Pocillopora meandrina</name>
    <dbReference type="NCBI Taxonomy" id="46732"/>
    <lineage>
        <taxon>Eukaryota</taxon>
        <taxon>Metazoa</taxon>
        <taxon>Cnidaria</taxon>
        <taxon>Anthozoa</taxon>
        <taxon>Hexacorallia</taxon>
        <taxon>Scleractinia</taxon>
        <taxon>Astrocoeniina</taxon>
        <taxon>Pocilloporidae</taxon>
        <taxon>Pocillopora</taxon>
    </lineage>
</organism>
<protein>
    <recommendedName>
        <fullName evidence="4">Scavenger receptor class A member 5</fullName>
    </recommendedName>
</protein>
<evidence type="ECO:0000313" key="2">
    <source>
        <dbReference type="EMBL" id="CAH3044120.1"/>
    </source>
</evidence>
<keyword evidence="1" id="KW-0175">Coiled coil</keyword>
<feature type="coiled-coil region" evidence="1">
    <location>
        <begin position="162"/>
        <end position="217"/>
    </location>
</feature>
<evidence type="ECO:0000313" key="3">
    <source>
        <dbReference type="Proteomes" id="UP001159428"/>
    </source>
</evidence>
<dbReference type="AlphaFoldDB" id="A0AAU9W2D8"/>
<reference evidence="2 3" key="1">
    <citation type="submission" date="2022-05" db="EMBL/GenBank/DDBJ databases">
        <authorList>
            <consortium name="Genoscope - CEA"/>
            <person name="William W."/>
        </authorList>
    </citation>
    <scope>NUCLEOTIDE SEQUENCE [LARGE SCALE GENOMIC DNA]</scope>
</reference>
<keyword evidence="3" id="KW-1185">Reference proteome</keyword>
<dbReference type="EMBL" id="CALNXJ010000007">
    <property type="protein sequence ID" value="CAH3044120.1"/>
    <property type="molecule type" value="Genomic_DNA"/>
</dbReference>
<sequence length="350" mass="39472">QVDQEFKGIWQAVKQTEGSLLNKTNSSLQDFENKVVNSEIKVVSLKLNETVARGGYLSSSLESHRKNITNIFGKLELRVKMEEEKSSYITKSSDHHSKLIQHLTDMLNDTREDMRNMSREQSTALELAQNSTVTELVRVRMLVDSTQTILLTQFKKMHGNMTEKVTKETEKLETRIEIEENKSNNTKQVTDQHHNRIQQIEELLNLTRKNMKEESKKYFTALWLTGNSTKMDLQSISMVLNVTRGNIVRQLKEVQDNLTEQVKDVSRMPGPIGPPGYNGSKGPVGPQGAVGPAGPKGSGDFGQCQFKTKSADMIPGNNRILVHIDEPTNKKIMAVTCSTDYGSEYNLISR</sequence>
<accession>A0AAU9W2D8</accession>
<dbReference type="Proteomes" id="UP001159428">
    <property type="component" value="Unassembled WGS sequence"/>
</dbReference>
<evidence type="ECO:0008006" key="4">
    <source>
        <dbReference type="Google" id="ProtNLM"/>
    </source>
</evidence>
<proteinExistence type="predicted"/>
<comment type="caution">
    <text evidence="2">The sequence shown here is derived from an EMBL/GenBank/DDBJ whole genome shotgun (WGS) entry which is preliminary data.</text>
</comment>
<gene>
    <name evidence="2" type="ORF">PMEA_00030944</name>
</gene>
<name>A0AAU9W2D8_9CNID</name>
<feature type="non-terminal residue" evidence="2">
    <location>
        <position position="1"/>
    </location>
</feature>
<evidence type="ECO:0000256" key="1">
    <source>
        <dbReference type="SAM" id="Coils"/>
    </source>
</evidence>